<evidence type="ECO:0000256" key="6">
    <source>
        <dbReference type="SAM" id="SignalP"/>
    </source>
</evidence>
<dbReference type="PANTHER" id="PTHR11240">
    <property type="entry name" value="RIBONUCLEASE T2"/>
    <property type="match status" value="1"/>
</dbReference>
<dbReference type="Gene3D" id="3.90.730.10">
    <property type="entry name" value="Ribonuclease T2-like"/>
    <property type="match status" value="1"/>
</dbReference>
<comment type="caution">
    <text evidence="7">The sequence shown here is derived from an EMBL/GenBank/DDBJ whole genome shotgun (WGS) entry which is preliminary data.</text>
</comment>
<dbReference type="GO" id="GO:0006401">
    <property type="term" value="P:RNA catabolic process"/>
    <property type="evidence" value="ECO:0007669"/>
    <property type="project" value="TreeGrafter"/>
</dbReference>
<reference evidence="7" key="1">
    <citation type="submission" date="2019-09" db="EMBL/GenBank/DDBJ databases">
        <title>Draft genome information of white flower Hibiscus syriacus.</title>
        <authorList>
            <person name="Kim Y.-M."/>
        </authorList>
    </citation>
    <scope>NUCLEOTIDE SEQUENCE [LARGE SCALE GENOMIC DNA]</scope>
    <source>
        <strain evidence="7">YM2019G1</strain>
    </source>
</reference>
<dbReference type="Proteomes" id="UP000436088">
    <property type="component" value="Unassembled WGS sequence"/>
</dbReference>
<feature type="signal peptide" evidence="6">
    <location>
        <begin position="1"/>
        <end position="22"/>
    </location>
</feature>
<dbReference type="PANTHER" id="PTHR11240:SF84">
    <property type="entry name" value="RIBONUCLEASE 1-LIKE"/>
    <property type="match status" value="1"/>
</dbReference>
<gene>
    <name evidence="7" type="ORF">F3Y22_tig00113301pilonHSYRG00030</name>
</gene>
<keyword evidence="5" id="KW-0472">Membrane</keyword>
<evidence type="ECO:0000256" key="2">
    <source>
        <dbReference type="ARBA" id="ARBA00022722"/>
    </source>
</evidence>
<keyword evidence="5" id="KW-0812">Transmembrane</keyword>
<keyword evidence="3" id="KW-0456">Lyase</keyword>
<feature type="transmembrane region" description="Helical" evidence="5">
    <location>
        <begin position="247"/>
        <end position="274"/>
    </location>
</feature>
<dbReference type="GO" id="GO:0033897">
    <property type="term" value="F:ribonuclease T2 activity"/>
    <property type="evidence" value="ECO:0007669"/>
    <property type="project" value="InterPro"/>
</dbReference>
<dbReference type="InterPro" id="IPR036430">
    <property type="entry name" value="RNase_T2-like_sf"/>
</dbReference>
<keyword evidence="6" id="KW-0732">Signal</keyword>
<dbReference type="EMBL" id="VEPZ02001702">
    <property type="protein sequence ID" value="KAE8662565.1"/>
    <property type="molecule type" value="Genomic_DNA"/>
</dbReference>
<evidence type="ECO:0000313" key="8">
    <source>
        <dbReference type="Proteomes" id="UP000436088"/>
    </source>
</evidence>
<dbReference type="InterPro" id="IPR018188">
    <property type="entry name" value="RNase_T2_His_AS_1"/>
</dbReference>
<accession>A0A6A2X614</accession>
<feature type="chain" id="PRO_5025663939" evidence="6">
    <location>
        <begin position="23"/>
        <end position="301"/>
    </location>
</feature>
<dbReference type="InterPro" id="IPR001568">
    <property type="entry name" value="RNase_T2-like"/>
</dbReference>
<dbReference type="GO" id="GO:0005576">
    <property type="term" value="C:extracellular region"/>
    <property type="evidence" value="ECO:0007669"/>
    <property type="project" value="TreeGrafter"/>
</dbReference>
<dbReference type="Pfam" id="PF00445">
    <property type="entry name" value="Ribonuclease_T2"/>
    <property type="match status" value="1"/>
</dbReference>
<evidence type="ECO:0000256" key="3">
    <source>
        <dbReference type="ARBA" id="ARBA00023239"/>
    </source>
</evidence>
<keyword evidence="2" id="KW-0378">Hydrolase</keyword>
<evidence type="ECO:0000256" key="1">
    <source>
        <dbReference type="ARBA" id="ARBA00007469"/>
    </source>
</evidence>
<organism evidence="7 8">
    <name type="scientific">Hibiscus syriacus</name>
    <name type="common">Rose of Sharon</name>
    <dbReference type="NCBI Taxonomy" id="106335"/>
    <lineage>
        <taxon>Eukaryota</taxon>
        <taxon>Viridiplantae</taxon>
        <taxon>Streptophyta</taxon>
        <taxon>Embryophyta</taxon>
        <taxon>Tracheophyta</taxon>
        <taxon>Spermatophyta</taxon>
        <taxon>Magnoliopsida</taxon>
        <taxon>eudicotyledons</taxon>
        <taxon>Gunneridae</taxon>
        <taxon>Pentapetalae</taxon>
        <taxon>rosids</taxon>
        <taxon>malvids</taxon>
        <taxon>Malvales</taxon>
        <taxon>Malvaceae</taxon>
        <taxon>Malvoideae</taxon>
        <taxon>Hibiscus</taxon>
    </lineage>
</organism>
<keyword evidence="2" id="KW-0540">Nuclease</keyword>
<comment type="similarity">
    <text evidence="1 4">Belongs to the RNase T2 family.</text>
</comment>
<evidence type="ECO:0000256" key="5">
    <source>
        <dbReference type="SAM" id="Phobius"/>
    </source>
</evidence>
<evidence type="ECO:0000313" key="7">
    <source>
        <dbReference type="EMBL" id="KAE8662565.1"/>
    </source>
</evidence>
<protein>
    <submittedName>
        <fullName evidence="7">Uncharacterized protein</fullName>
    </submittedName>
</protein>
<sequence length="301" mass="33639">MQMRQILLVGAALLASTSTVLCAQPFTFYALVLHWPPSVCNSLPAGQTCIHDIPESFTVHGLWPQRKDASPVHPGDDECNENFFTATRLDNILKRKSFYTNLKQDWPNLLDEAGGDPTLWSIEWNGHGICSDLQNDPLAYFKCVTVLFDDRKFKNLRQDVGIEVGQSYTLADVQQKLKGKYGVNPQIACNKKIQLWEIRFCYKRVEGKEPVDLQDCPKLSDTKYPCDQNGIQLPRAPAPPPSSTPRMYALMICCDVSFLVVVFVSVFLVSLSFVDLFSVSLSLPYPTACSGSSLIIKLTHG</sequence>
<proteinExistence type="inferred from homology"/>
<dbReference type="GO" id="GO:0003723">
    <property type="term" value="F:RNA binding"/>
    <property type="evidence" value="ECO:0007669"/>
    <property type="project" value="InterPro"/>
</dbReference>
<name>A0A6A2X614_HIBSY</name>
<evidence type="ECO:0000256" key="4">
    <source>
        <dbReference type="RuleBase" id="RU004328"/>
    </source>
</evidence>
<dbReference type="SUPFAM" id="SSF55895">
    <property type="entry name" value="Ribonuclease Rh-like"/>
    <property type="match status" value="1"/>
</dbReference>
<keyword evidence="8" id="KW-1185">Reference proteome</keyword>
<dbReference type="PROSITE" id="PS00530">
    <property type="entry name" value="RNASE_T2_1"/>
    <property type="match status" value="1"/>
</dbReference>
<keyword evidence="5" id="KW-1133">Transmembrane helix</keyword>
<dbReference type="AlphaFoldDB" id="A0A6A2X614"/>
<dbReference type="CDD" id="cd00374">
    <property type="entry name" value="RNase_T2"/>
    <property type="match status" value="1"/>
</dbReference>